<reference evidence="4" key="1">
    <citation type="submission" date="2016-11" db="UniProtKB">
        <authorList>
            <consortium name="WormBaseParasite"/>
        </authorList>
    </citation>
    <scope>IDENTIFICATION</scope>
</reference>
<dbReference type="GO" id="GO:0015074">
    <property type="term" value="P:DNA integration"/>
    <property type="evidence" value="ECO:0007669"/>
    <property type="project" value="TreeGrafter"/>
</dbReference>
<dbReference type="GO" id="GO:0046975">
    <property type="term" value="F:histone H3K36 methyltransferase activity"/>
    <property type="evidence" value="ECO:0007669"/>
    <property type="project" value="TreeGrafter"/>
</dbReference>
<dbReference type="Proteomes" id="UP000095282">
    <property type="component" value="Unplaced"/>
</dbReference>
<dbReference type="GO" id="GO:0044547">
    <property type="term" value="F:DNA topoisomerase binding"/>
    <property type="evidence" value="ECO:0007669"/>
    <property type="project" value="TreeGrafter"/>
</dbReference>
<dbReference type="eggNOG" id="ENOG502RVIA">
    <property type="taxonomic scope" value="Eukaryota"/>
</dbReference>
<dbReference type="PANTHER" id="PTHR46060:SF2">
    <property type="entry name" value="HISTONE-LYSINE N-METHYLTRANSFERASE SETMAR"/>
    <property type="match status" value="1"/>
</dbReference>
<dbReference type="AlphaFoldDB" id="A0A1I7UGC8"/>
<accession>A0A1I7UGC8</accession>
<dbReference type="GO" id="GO:0005634">
    <property type="term" value="C:nucleus"/>
    <property type="evidence" value="ECO:0007669"/>
    <property type="project" value="TreeGrafter"/>
</dbReference>
<sequence>MILKSPKTSAECFRTLSEVFDDEELTQTQVYEWFEPFKNGDDSLEDHERQNPPQTIDNDILKRAIESDPSQTTRELAQ</sequence>
<proteinExistence type="predicted"/>
<dbReference type="Gene3D" id="1.10.10.1450">
    <property type="match status" value="1"/>
</dbReference>
<keyword evidence="3" id="KW-1185">Reference proteome</keyword>
<dbReference type="GO" id="GO:0000014">
    <property type="term" value="F:single-stranded DNA endodeoxyribonuclease activity"/>
    <property type="evidence" value="ECO:0007669"/>
    <property type="project" value="TreeGrafter"/>
</dbReference>
<dbReference type="WBParaSite" id="Csp11.Scaffold629.g9050.t1">
    <property type="protein sequence ID" value="Csp11.Scaffold629.g9050.t1"/>
    <property type="gene ID" value="Csp11.Scaffold629.g9050"/>
</dbReference>
<dbReference type="GO" id="GO:0003690">
    <property type="term" value="F:double-stranded DNA binding"/>
    <property type="evidence" value="ECO:0007669"/>
    <property type="project" value="TreeGrafter"/>
</dbReference>
<organism evidence="3 4">
    <name type="scientific">Caenorhabditis tropicalis</name>
    <dbReference type="NCBI Taxonomy" id="1561998"/>
    <lineage>
        <taxon>Eukaryota</taxon>
        <taxon>Metazoa</taxon>
        <taxon>Ecdysozoa</taxon>
        <taxon>Nematoda</taxon>
        <taxon>Chromadorea</taxon>
        <taxon>Rhabditida</taxon>
        <taxon>Rhabditina</taxon>
        <taxon>Rhabditomorpha</taxon>
        <taxon>Rhabditoidea</taxon>
        <taxon>Rhabditidae</taxon>
        <taxon>Peloderinae</taxon>
        <taxon>Caenorhabditis</taxon>
    </lineage>
</organism>
<feature type="compositionally biased region" description="Basic and acidic residues" evidence="1">
    <location>
        <begin position="38"/>
        <end position="50"/>
    </location>
</feature>
<dbReference type="GO" id="GO:0031297">
    <property type="term" value="P:replication fork processing"/>
    <property type="evidence" value="ECO:0007669"/>
    <property type="project" value="TreeGrafter"/>
</dbReference>
<dbReference type="GO" id="GO:0003697">
    <property type="term" value="F:single-stranded DNA binding"/>
    <property type="evidence" value="ECO:0007669"/>
    <property type="project" value="TreeGrafter"/>
</dbReference>
<dbReference type="GO" id="GO:0000729">
    <property type="term" value="P:DNA double-strand break processing"/>
    <property type="evidence" value="ECO:0007669"/>
    <property type="project" value="TreeGrafter"/>
</dbReference>
<feature type="region of interest" description="Disordered" evidence="1">
    <location>
        <begin position="38"/>
        <end position="60"/>
    </location>
</feature>
<dbReference type="InterPro" id="IPR052709">
    <property type="entry name" value="Transposase-MT_Hybrid"/>
</dbReference>
<dbReference type="GO" id="GO:0035861">
    <property type="term" value="C:site of double-strand break"/>
    <property type="evidence" value="ECO:0007669"/>
    <property type="project" value="TreeGrafter"/>
</dbReference>
<dbReference type="GO" id="GO:0006303">
    <property type="term" value="P:double-strand break repair via nonhomologous end joining"/>
    <property type="evidence" value="ECO:0007669"/>
    <property type="project" value="TreeGrafter"/>
</dbReference>
<feature type="domain" description="Mos1 transposase HTH" evidence="2">
    <location>
        <begin position="6"/>
        <end position="41"/>
    </location>
</feature>
<dbReference type="GO" id="GO:0000793">
    <property type="term" value="C:condensed chromosome"/>
    <property type="evidence" value="ECO:0007669"/>
    <property type="project" value="TreeGrafter"/>
</dbReference>
<dbReference type="Pfam" id="PF17906">
    <property type="entry name" value="HTH_48"/>
    <property type="match status" value="1"/>
</dbReference>
<evidence type="ECO:0000313" key="3">
    <source>
        <dbReference type="Proteomes" id="UP000095282"/>
    </source>
</evidence>
<dbReference type="STRING" id="1561998.A0A1I7UGC8"/>
<evidence type="ECO:0000259" key="2">
    <source>
        <dbReference type="Pfam" id="PF17906"/>
    </source>
</evidence>
<dbReference type="InterPro" id="IPR041426">
    <property type="entry name" value="Mos1_HTH"/>
</dbReference>
<evidence type="ECO:0000256" key="1">
    <source>
        <dbReference type="SAM" id="MobiDB-lite"/>
    </source>
</evidence>
<evidence type="ECO:0000313" key="4">
    <source>
        <dbReference type="WBParaSite" id="Csp11.Scaffold629.g9050.t1"/>
    </source>
</evidence>
<name>A0A1I7UGC8_9PELO</name>
<dbReference type="GO" id="GO:0042800">
    <property type="term" value="F:histone H3K4 methyltransferase activity"/>
    <property type="evidence" value="ECO:0007669"/>
    <property type="project" value="TreeGrafter"/>
</dbReference>
<dbReference type="PANTHER" id="PTHR46060">
    <property type="entry name" value="MARINER MOS1 TRANSPOSASE-LIKE PROTEIN"/>
    <property type="match status" value="1"/>
</dbReference>
<protein>
    <submittedName>
        <fullName evidence="4">HTH_48 domain-containing protein</fullName>
    </submittedName>
</protein>
<dbReference type="GO" id="GO:0044774">
    <property type="term" value="P:mitotic DNA integrity checkpoint signaling"/>
    <property type="evidence" value="ECO:0007669"/>
    <property type="project" value="TreeGrafter"/>
</dbReference>